<keyword evidence="1" id="KW-0812">Transmembrane</keyword>
<feature type="chain" id="PRO_5017343798" description="DoxX protein" evidence="2">
    <location>
        <begin position="27"/>
        <end position="344"/>
    </location>
</feature>
<gene>
    <name evidence="3" type="ORF">SAMN05421853_101526</name>
</gene>
<dbReference type="AlphaFoldDB" id="A0A1I5VHY8"/>
<keyword evidence="1" id="KW-0472">Membrane</keyword>
<evidence type="ECO:0000313" key="3">
    <source>
        <dbReference type="EMBL" id="SFQ07041.1"/>
    </source>
</evidence>
<organism evidence="3 4">
    <name type="scientific">Roseivivax halotolerans</name>
    <dbReference type="NCBI Taxonomy" id="93684"/>
    <lineage>
        <taxon>Bacteria</taxon>
        <taxon>Pseudomonadati</taxon>
        <taxon>Pseudomonadota</taxon>
        <taxon>Alphaproteobacteria</taxon>
        <taxon>Rhodobacterales</taxon>
        <taxon>Roseobacteraceae</taxon>
        <taxon>Roseivivax</taxon>
    </lineage>
</organism>
<feature type="transmembrane region" description="Helical" evidence="1">
    <location>
        <begin position="87"/>
        <end position="108"/>
    </location>
</feature>
<dbReference type="Proteomes" id="UP000243106">
    <property type="component" value="Unassembled WGS sequence"/>
</dbReference>
<dbReference type="EMBL" id="FOXV01000001">
    <property type="protein sequence ID" value="SFQ07041.1"/>
    <property type="molecule type" value="Genomic_DNA"/>
</dbReference>
<evidence type="ECO:0000256" key="2">
    <source>
        <dbReference type="SAM" id="SignalP"/>
    </source>
</evidence>
<keyword evidence="1" id="KW-1133">Transmembrane helix</keyword>
<accession>A0A1I5VHY8</accession>
<keyword evidence="2" id="KW-0732">Signal</keyword>
<protein>
    <recommendedName>
        <fullName evidence="5">DoxX protein</fullName>
    </recommendedName>
</protein>
<feature type="transmembrane region" description="Helical" evidence="1">
    <location>
        <begin position="114"/>
        <end position="133"/>
    </location>
</feature>
<feature type="transmembrane region" description="Helical" evidence="1">
    <location>
        <begin position="145"/>
        <end position="175"/>
    </location>
</feature>
<sequence>MSTTMQNAFRASLVMATLLAASPALGHVNWFVDTPGDVAPNYAFTDPAFLVWSALALGLILFAVWLDLKLPVLRIVDSKTRHDFIEILRVFTGMSFLLTAYEGALLAPHHVMEGPVFTALLFLQAGIGILLIANRWLKWTAVLMLLLHAGVLITCGLRAALEYSIFIGIALFILFNNLNNPERREIAKLYSVAALRIWTGISLVALAIGEKLAPSALGQSFVAAYGWNFMEALGFTVFTDQLFVLSAGMIEAVIGVVLILGVTVRLAVLALSVMMAISNVVFIRQGENEAALVEFIGHMPIIGTALILLLLGYGQRLKITQFLGWEAVPSAQPEKLAEPSVIKT</sequence>
<feature type="transmembrane region" description="Helical" evidence="1">
    <location>
        <begin position="295"/>
        <end position="313"/>
    </location>
</feature>
<feature type="transmembrane region" description="Helical" evidence="1">
    <location>
        <begin position="187"/>
        <end position="209"/>
    </location>
</feature>
<feature type="signal peptide" evidence="2">
    <location>
        <begin position="1"/>
        <end position="26"/>
    </location>
</feature>
<feature type="transmembrane region" description="Helical" evidence="1">
    <location>
        <begin position="216"/>
        <end position="236"/>
    </location>
</feature>
<evidence type="ECO:0000313" key="4">
    <source>
        <dbReference type="Proteomes" id="UP000243106"/>
    </source>
</evidence>
<feature type="transmembrane region" description="Helical" evidence="1">
    <location>
        <begin position="50"/>
        <end position="66"/>
    </location>
</feature>
<evidence type="ECO:0008006" key="5">
    <source>
        <dbReference type="Google" id="ProtNLM"/>
    </source>
</evidence>
<keyword evidence="4" id="KW-1185">Reference proteome</keyword>
<reference evidence="4" key="1">
    <citation type="submission" date="2016-10" db="EMBL/GenBank/DDBJ databases">
        <authorList>
            <person name="Varghese N."/>
            <person name="Submissions S."/>
        </authorList>
    </citation>
    <scope>NUCLEOTIDE SEQUENCE [LARGE SCALE GENOMIC DNA]</scope>
    <source>
        <strain evidence="4">JCM 10271</strain>
    </source>
</reference>
<name>A0A1I5VHY8_9RHOB</name>
<evidence type="ECO:0000256" key="1">
    <source>
        <dbReference type="SAM" id="Phobius"/>
    </source>
</evidence>
<proteinExistence type="predicted"/>